<dbReference type="Pfam" id="PF00512">
    <property type="entry name" value="HisKA"/>
    <property type="match status" value="1"/>
</dbReference>
<dbReference type="SMART" id="SM00091">
    <property type="entry name" value="PAS"/>
    <property type="match status" value="2"/>
</dbReference>
<dbReference type="Gene3D" id="1.10.287.130">
    <property type="match status" value="1"/>
</dbReference>
<dbReference type="Gene3D" id="3.30.450.20">
    <property type="entry name" value="PAS domain"/>
    <property type="match status" value="2"/>
</dbReference>
<dbReference type="OrthoDB" id="509491at2"/>
<dbReference type="InterPro" id="IPR050736">
    <property type="entry name" value="Sensor_HK_Regulatory"/>
</dbReference>
<dbReference type="SUPFAM" id="SSF55785">
    <property type="entry name" value="PYP-like sensor domain (PAS domain)"/>
    <property type="match status" value="2"/>
</dbReference>
<dbReference type="NCBIfam" id="TIGR00229">
    <property type="entry name" value="sensory_box"/>
    <property type="match status" value="2"/>
</dbReference>
<protein>
    <recommendedName>
        <fullName evidence="2">histidine kinase</fullName>
        <ecNumber evidence="2">2.7.13.3</ecNumber>
    </recommendedName>
</protein>
<dbReference type="PROSITE" id="PS50109">
    <property type="entry name" value="HIS_KIN"/>
    <property type="match status" value="1"/>
</dbReference>
<dbReference type="InterPro" id="IPR003661">
    <property type="entry name" value="HisK_dim/P_dom"/>
</dbReference>
<dbReference type="SUPFAM" id="SSF55874">
    <property type="entry name" value="ATPase domain of HSP90 chaperone/DNA topoisomerase II/histidine kinase"/>
    <property type="match status" value="1"/>
</dbReference>
<dbReference type="PANTHER" id="PTHR43711:SF26">
    <property type="entry name" value="SENSOR HISTIDINE KINASE RCSC"/>
    <property type="match status" value="1"/>
</dbReference>
<evidence type="ECO:0000256" key="7">
    <source>
        <dbReference type="ARBA" id="ARBA00055745"/>
    </source>
</evidence>
<evidence type="ECO:0000313" key="10">
    <source>
        <dbReference type="EMBL" id="RUS97337.1"/>
    </source>
</evidence>
<name>A0A433UU76_ANAVA</name>
<dbReference type="Pfam" id="PF13426">
    <property type="entry name" value="PAS_9"/>
    <property type="match status" value="1"/>
</dbReference>
<dbReference type="AlphaFoldDB" id="A0A433UU76"/>
<feature type="domain" description="Histidine kinase" evidence="8">
    <location>
        <begin position="311"/>
        <end position="526"/>
    </location>
</feature>
<evidence type="ECO:0000313" key="11">
    <source>
        <dbReference type="Proteomes" id="UP000276103"/>
    </source>
</evidence>
<keyword evidence="4" id="KW-0808">Transferase</keyword>
<keyword evidence="11" id="KW-1185">Reference proteome</keyword>
<dbReference type="InterPro" id="IPR036097">
    <property type="entry name" value="HisK_dim/P_sf"/>
</dbReference>
<dbReference type="InterPro" id="IPR035965">
    <property type="entry name" value="PAS-like_dom_sf"/>
</dbReference>
<dbReference type="SMART" id="SM00388">
    <property type="entry name" value="HisKA"/>
    <property type="match status" value="1"/>
</dbReference>
<keyword evidence="6" id="KW-0902">Two-component regulatory system</keyword>
<dbReference type="FunFam" id="3.30.565.10:FF:000006">
    <property type="entry name" value="Sensor histidine kinase WalK"/>
    <property type="match status" value="1"/>
</dbReference>
<keyword evidence="5" id="KW-0418">Kinase</keyword>
<dbReference type="Proteomes" id="UP000276103">
    <property type="component" value="Unassembled WGS sequence"/>
</dbReference>
<comment type="function">
    <text evidence="7">Photoreceptor which exists in two forms that are reversibly interconvertible by light: the R form that absorbs maximally in the red region of the spectrum and the FR form that absorbs maximally in the far-red region.</text>
</comment>
<evidence type="ECO:0000256" key="2">
    <source>
        <dbReference type="ARBA" id="ARBA00012438"/>
    </source>
</evidence>
<evidence type="ECO:0000256" key="3">
    <source>
        <dbReference type="ARBA" id="ARBA00022553"/>
    </source>
</evidence>
<reference evidence="10 11" key="1">
    <citation type="journal article" date="2019" name="Genome Biol. Evol.">
        <title>Day and night: Metabolic profiles and evolutionary relationships of six axenic non-marine cyanobacteria.</title>
        <authorList>
            <person name="Will S.E."/>
            <person name="Henke P."/>
            <person name="Boedeker C."/>
            <person name="Huang S."/>
            <person name="Brinkmann H."/>
            <person name="Rohde M."/>
            <person name="Jarek M."/>
            <person name="Friedl T."/>
            <person name="Seufert S."/>
            <person name="Schumacher M."/>
            <person name="Overmann J."/>
            <person name="Neumann-Schaal M."/>
            <person name="Petersen J."/>
        </authorList>
    </citation>
    <scope>NUCLEOTIDE SEQUENCE [LARGE SCALE GENOMIC DNA]</scope>
    <source>
        <strain evidence="10 11">SAG 1403-4b</strain>
    </source>
</reference>
<dbReference type="CDD" id="cd00075">
    <property type="entry name" value="HATPase"/>
    <property type="match status" value="1"/>
</dbReference>
<gene>
    <name evidence="10" type="ORF">DSM107003_20780</name>
</gene>
<dbReference type="PANTHER" id="PTHR43711">
    <property type="entry name" value="TWO-COMPONENT HISTIDINE KINASE"/>
    <property type="match status" value="1"/>
</dbReference>
<dbReference type="EC" id="2.7.13.3" evidence="2"/>
<dbReference type="PROSITE" id="PS50112">
    <property type="entry name" value="PAS"/>
    <property type="match status" value="1"/>
</dbReference>
<proteinExistence type="predicted"/>
<comment type="caution">
    <text evidence="10">The sequence shown here is derived from an EMBL/GenBank/DDBJ whole genome shotgun (WGS) entry which is preliminary data.</text>
</comment>
<dbReference type="SMART" id="SM00387">
    <property type="entry name" value="HATPase_c"/>
    <property type="match status" value="1"/>
</dbReference>
<dbReference type="InterPro" id="IPR003594">
    <property type="entry name" value="HATPase_dom"/>
</dbReference>
<organism evidence="10 11">
    <name type="scientific">Trichormus variabilis SAG 1403-4b</name>
    <dbReference type="NCBI Taxonomy" id="447716"/>
    <lineage>
        <taxon>Bacteria</taxon>
        <taxon>Bacillati</taxon>
        <taxon>Cyanobacteriota</taxon>
        <taxon>Cyanophyceae</taxon>
        <taxon>Nostocales</taxon>
        <taxon>Nostocaceae</taxon>
        <taxon>Trichormus</taxon>
    </lineage>
</organism>
<dbReference type="PRINTS" id="PR00344">
    <property type="entry name" value="BCTRLSENSOR"/>
</dbReference>
<comment type="catalytic activity">
    <reaction evidence="1">
        <text>ATP + protein L-histidine = ADP + protein N-phospho-L-histidine.</text>
        <dbReference type="EC" id="2.7.13.3"/>
    </reaction>
</comment>
<evidence type="ECO:0000256" key="1">
    <source>
        <dbReference type="ARBA" id="ARBA00000085"/>
    </source>
</evidence>
<evidence type="ECO:0000259" key="9">
    <source>
        <dbReference type="PROSITE" id="PS50112"/>
    </source>
</evidence>
<dbReference type="GO" id="GO:0006355">
    <property type="term" value="P:regulation of DNA-templated transcription"/>
    <property type="evidence" value="ECO:0007669"/>
    <property type="project" value="InterPro"/>
</dbReference>
<dbReference type="InterPro" id="IPR000014">
    <property type="entry name" value="PAS"/>
</dbReference>
<dbReference type="GO" id="GO:0000155">
    <property type="term" value="F:phosphorelay sensor kinase activity"/>
    <property type="evidence" value="ECO:0007669"/>
    <property type="project" value="InterPro"/>
</dbReference>
<dbReference type="RefSeq" id="WP_127053872.1">
    <property type="nucleotide sequence ID" value="NZ_RSCM01000005.1"/>
</dbReference>
<feature type="domain" description="PAS" evidence="9">
    <location>
        <begin position="174"/>
        <end position="216"/>
    </location>
</feature>
<evidence type="ECO:0000256" key="5">
    <source>
        <dbReference type="ARBA" id="ARBA00022777"/>
    </source>
</evidence>
<sequence>MNSGNFSLFQSNYPLASQSEVNLIFADFLINQSGDAAFCLGENAQFLYVNDMICRQTDYSREELLSMTLSDLDVDFSLHNWSKQWQWLKTLKRISSKFRYRSKRGQIFSTEIHLTYIKTQDGEFSCAFLRGNNHDLVELSIQQFLNAGRQRPEYLQQKIAKFESKQTDEVLRGKKTILRNLIDSIKASIFLINGTRISYVNSAAELLTGYTKKELLTDFDLSHLIKNKQLKQCEKTNCEYQEMNILTKDGTEKWIACAVSQLDGNLDVDGKQFEVIIGIEITDYKNVESELNEALEQAKQLSEFRAHFVSIICHQFRTPLNVVYFSNSLLQRHIHQWTGDKIRPFLEHIQIAVEQINQILDDILSLAKTESAKINVDQKPIDLLQFCEELLAKRLRENSHNSINFHSRGNCSTAWIDKKFLDMILTNLLDNAIKYSPIDSTVDLILDCEEGKVIFQIQDQGIGIPGEDQKRLFEPFYRGSNIDNIPGTGLGLSIVKTLVDLHHGKVTWVTKLGVGTTFTVMLPSVPYSKV</sequence>
<dbReference type="InterPro" id="IPR004358">
    <property type="entry name" value="Sig_transdc_His_kin-like_C"/>
</dbReference>
<dbReference type="InterPro" id="IPR005467">
    <property type="entry name" value="His_kinase_dom"/>
</dbReference>
<dbReference type="InterPro" id="IPR013767">
    <property type="entry name" value="PAS_fold"/>
</dbReference>
<dbReference type="Gene3D" id="3.30.565.10">
    <property type="entry name" value="Histidine kinase-like ATPase, C-terminal domain"/>
    <property type="match status" value="1"/>
</dbReference>
<evidence type="ECO:0000256" key="6">
    <source>
        <dbReference type="ARBA" id="ARBA00023012"/>
    </source>
</evidence>
<evidence type="ECO:0000259" key="8">
    <source>
        <dbReference type="PROSITE" id="PS50109"/>
    </source>
</evidence>
<dbReference type="EMBL" id="RSCM01000005">
    <property type="protein sequence ID" value="RUS97337.1"/>
    <property type="molecule type" value="Genomic_DNA"/>
</dbReference>
<keyword evidence="3" id="KW-0597">Phosphoprotein</keyword>
<evidence type="ECO:0000256" key="4">
    <source>
        <dbReference type="ARBA" id="ARBA00022679"/>
    </source>
</evidence>
<dbReference type="CDD" id="cd00082">
    <property type="entry name" value="HisKA"/>
    <property type="match status" value="1"/>
</dbReference>
<dbReference type="InterPro" id="IPR036890">
    <property type="entry name" value="HATPase_C_sf"/>
</dbReference>
<accession>A0A433UU76</accession>
<dbReference type="Pfam" id="PF02518">
    <property type="entry name" value="HATPase_c"/>
    <property type="match status" value="1"/>
</dbReference>
<dbReference type="SUPFAM" id="SSF47384">
    <property type="entry name" value="Homodimeric domain of signal transducing histidine kinase"/>
    <property type="match status" value="1"/>
</dbReference>
<dbReference type="CDD" id="cd00130">
    <property type="entry name" value="PAS"/>
    <property type="match status" value="2"/>
</dbReference>
<dbReference type="Pfam" id="PF00989">
    <property type="entry name" value="PAS"/>
    <property type="match status" value="1"/>
</dbReference>